<dbReference type="AlphaFoldDB" id="A0A3A8N765"/>
<dbReference type="PROSITE" id="PS51782">
    <property type="entry name" value="LYSM"/>
    <property type="match status" value="1"/>
</dbReference>
<dbReference type="Pfam" id="PF01476">
    <property type="entry name" value="LysM"/>
    <property type="match status" value="1"/>
</dbReference>
<dbReference type="CDD" id="cd00118">
    <property type="entry name" value="LysM"/>
    <property type="match status" value="1"/>
</dbReference>
<sequence length="390" mass="41243">MPPYIVQPADTLNGIAAKKLGNANRWPEIARLNKLANPNLLLVGQRLELPGPQAGHPSFSLKPPANPWSGLTTLNELWDPGPGERAFLATQQAQHAQQPATFAWARGSLFVVFSQLSETTGKLIRKVAVIPTDFSLMPANLLGKITPAEHAMALNPLGSQYLSTSQKVFGAPSINGTPLLIDIAKAEAAGARIIPVEQLVSELKQFAAQNPGAQTRVNRLIDIIQTVEGEVLIEGKVPGKAVSKLSTPHAAYVRAAEDLWKQFADKKLSKAQLEAALKKMESTYNKAKALGRLGRTLTVVGVIFTVKDVADATQRSIHQKSYKPLAAETIRQVGGWGGAFAGAKVGFGVGALFGIETGPGAILTGAIGAIIVGGAAYYGCDLLADELSPN</sequence>
<reference evidence="3" key="1">
    <citation type="submission" date="2018-09" db="EMBL/GenBank/DDBJ databases">
        <authorList>
            <person name="Livingstone P.G."/>
            <person name="Whitworth D.E."/>
        </authorList>
    </citation>
    <scope>NUCLEOTIDE SEQUENCE [LARGE SCALE GENOMIC DNA]</scope>
    <source>
        <strain evidence="3">CA040B</strain>
    </source>
</reference>
<evidence type="ECO:0000313" key="3">
    <source>
        <dbReference type="Proteomes" id="UP000273405"/>
    </source>
</evidence>
<dbReference type="RefSeq" id="WP_120627594.1">
    <property type="nucleotide sequence ID" value="NZ_RAWG01000167.1"/>
</dbReference>
<dbReference type="OrthoDB" id="370541at2"/>
<feature type="domain" description="LysM" evidence="1">
    <location>
        <begin position="2"/>
        <end position="49"/>
    </location>
</feature>
<evidence type="ECO:0000313" key="2">
    <source>
        <dbReference type="EMBL" id="RKH39310.1"/>
    </source>
</evidence>
<organism evidence="2 3">
    <name type="scientific">Corallococcus sicarius</name>
    <dbReference type="NCBI Taxonomy" id="2316726"/>
    <lineage>
        <taxon>Bacteria</taxon>
        <taxon>Pseudomonadati</taxon>
        <taxon>Myxococcota</taxon>
        <taxon>Myxococcia</taxon>
        <taxon>Myxococcales</taxon>
        <taxon>Cystobacterineae</taxon>
        <taxon>Myxococcaceae</taxon>
        <taxon>Corallococcus</taxon>
    </lineage>
</organism>
<dbReference type="InterPro" id="IPR036779">
    <property type="entry name" value="LysM_dom_sf"/>
</dbReference>
<dbReference type="SMART" id="SM00257">
    <property type="entry name" value="LysM"/>
    <property type="match status" value="1"/>
</dbReference>
<dbReference type="InterPro" id="IPR018392">
    <property type="entry name" value="LysM"/>
</dbReference>
<accession>A0A3A8N765</accession>
<dbReference type="Proteomes" id="UP000273405">
    <property type="component" value="Unassembled WGS sequence"/>
</dbReference>
<comment type="caution">
    <text evidence="2">The sequence shown here is derived from an EMBL/GenBank/DDBJ whole genome shotgun (WGS) entry which is preliminary data.</text>
</comment>
<dbReference type="EMBL" id="RAWG01000167">
    <property type="protein sequence ID" value="RKH39310.1"/>
    <property type="molecule type" value="Genomic_DNA"/>
</dbReference>
<protein>
    <submittedName>
        <fullName evidence="2">LysM domain-containing protein</fullName>
    </submittedName>
</protein>
<dbReference type="Gene3D" id="3.10.350.10">
    <property type="entry name" value="LysM domain"/>
    <property type="match status" value="1"/>
</dbReference>
<proteinExistence type="predicted"/>
<keyword evidence="3" id="KW-1185">Reference proteome</keyword>
<dbReference type="Gene3D" id="1.10.490.30">
    <property type="entry name" value="Colicin"/>
    <property type="match status" value="1"/>
</dbReference>
<evidence type="ECO:0000259" key="1">
    <source>
        <dbReference type="PROSITE" id="PS51782"/>
    </source>
</evidence>
<gene>
    <name evidence="2" type="ORF">D7X12_23935</name>
</gene>
<dbReference type="InterPro" id="IPR038283">
    <property type="entry name" value="Channel_colicin_C_sf"/>
</dbReference>
<dbReference type="SUPFAM" id="SSF56837">
    <property type="entry name" value="Colicin"/>
    <property type="match status" value="1"/>
</dbReference>
<dbReference type="SUPFAM" id="SSF54106">
    <property type="entry name" value="LysM domain"/>
    <property type="match status" value="1"/>
</dbReference>
<name>A0A3A8N765_9BACT</name>